<organism evidence="1 2">
    <name type="scientific">Araneus ventricosus</name>
    <name type="common">Orbweaver spider</name>
    <name type="synonym">Epeira ventricosa</name>
    <dbReference type="NCBI Taxonomy" id="182803"/>
    <lineage>
        <taxon>Eukaryota</taxon>
        <taxon>Metazoa</taxon>
        <taxon>Ecdysozoa</taxon>
        <taxon>Arthropoda</taxon>
        <taxon>Chelicerata</taxon>
        <taxon>Arachnida</taxon>
        <taxon>Araneae</taxon>
        <taxon>Araneomorphae</taxon>
        <taxon>Entelegynae</taxon>
        <taxon>Araneoidea</taxon>
        <taxon>Araneidae</taxon>
        <taxon>Araneus</taxon>
    </lineage>
</organism>
<proteinExistence type="predicted"/>
<accession>A0A4Y2P809</accession>
<evidence type="ECO:0000313" key="2">
    <source>
        <dbReference type="Proteomes" id="UP000499080"/>
    </source>
</evidence>
<dbReference type="Proteomes" id="UP000499080">
    <property type="component" value="Unassembled WGS sequence"/>
</dbReference>
<keyword evidence="2" id="KW-1185">Reference proteome</keyword>
<dbReference type="EMBL" id="BGPR01010506">
    <property type="protein sequence ID" value="GBN46540.1"/>
    <property type="molecule type" value="Genomic_DNA"/>
</dbReference>
<comment type="caution">
    <text evidence="1">The sequence shown here is derived from an EMBL/GenBank/DDBJ whole genome shotgun (WGS) entry which is preliminary data.</text>
</comment>
<reference evidence="1 2" key="1">
    <citation type="journal article" date="2019" name="Sci. Rep.">
        <title>Orb-weaving spider Araneus ventricosus genome elucidates the spidroin gene catalogue.</title>
        <authorList>
            <person name="Kono N."/>
            <person name="Nakamura H."/>
            <person name="Ohtoshi R."/>
            <person name="Moran D.A.P."/>
            <person name="Shinohara A."/>
            <person name="Yoshida Y."/>
            <person name="Fujiwara M."/>
            <person name="Mori M."/>
            <person name="Tomita M."/>
            <person name="Arakawa K."/>
        </authorList>
    </citation>
    <scope>NUCLEOTIDE SEQUENCE [LARGE SCALE GENOMIC DNA]</scope>
</reference>
<evidence type="ECO:0000313" key="1">
    <source>
        <dbReference type="EMBL" id="GBN46540.1"/>
    </source>
</evidence>
<name>A0A4Y2P809_ARAVE</name>
<sequence>MTYLEVSFTESPVLKTRGSAFYILRWGFIAGRNSTSYTVPTTYIQSTTTHNACTEVSPRQVASFDARAFTAFLQHGRATLQSLEEQRFFAVPGREMSVISTKVR</sequence>
<dbReference type="AlphaFoldDB" id="A0A4Y2P809"/>
<protein>
    <submittedName>
        <fullName evidence="1">Uncharacterized protein</fullName>
    </submittedName>
</protein>
<gene>
    <name evidence="1" type="ORF">AVEN_56165_1</name>
</gene>